<dbReference type="GO" id="GO:0046983">
    <property type="term" value="F:protein dimerization activity"/>
    <property type="evidence" value="ECO:0007669"/>
    <property type="project" value="InterPro"/>
</dbReference>
<evidence type="ECO:0000256" key="4">
    <source>
        <dbReference type="ARBA" id="ARBA00023163"/>
    </source>
</evidence>
<dbReference type="InterPro" id="IPR033896">
    <property type="entry name" value="MEF2-like_N"/>
</dbReference>
<dbReference type="GO" id="GO:0000978">
    <property type="term" value="F:RNA polymerase II cis-regulatory region sequence-specific DNA binding"/>
    <property type="evidence" value="ECO:0007669"/>
    <property type="project" value="TreeGrafter"/>
</dbReference>
<dbReference type="InterPro" id="IPR036879">
    <property type="entry name" value="TF_MADSbox_sf"/>
</dbReference>
<protein>
    <submittedName>
        <fullName evidence="7">Transcription factor, MADS-box</fullName>
    </submittedName>
</protein>
<dbReference type="GO" id="GO:0000981">
    <property type="term" value="F:DNA-binding transcription factor activity, RNA polymerase II-specific"/>
    <property type="evidence" value="ECO:0007669"/>
    <property type="project" value="TreeGrafter"/>
</dbReference>
<comment type="subcellular location">
    <subcellularLocation>
        <location evidence="1">Nucleus</location>
    </subcellularLocation>
</comment>
<dbReference type="InterPro" id="IPR002100">
    <property type="entry name" value="TF_MADSbox"/>
</dbReference>
<dbReference type="PANTHER" id="PTHR11945:SF723">
    <property type="entry name" value="AGAMOUS-LIKE MADS-BOX PROTEIN AGL62"/>
    <property type="match status" value="1"/>
</dbReference>
<keyword evidence="4" id="KW-0804">Transcription</keyword>
<dbReference type="Proteomes" id="UP001370490">
    <property type="component" value="Unassembled WGS sequence"/>
</dbReference>
<dbReference type="SUPFAM" id="SSF55455">
    <property type="entry name" value="SRF-like"/>
    <property type="match status" value="1"/>
</dbReference>
<proteinExistence type="predicted"/>
<dbReference type="PROSITE" id="PS50066">
    <property type="entry name" value="MADS_BOX_2"/>
    <property type="match status" value="1"/>
</dbReference>
<dbReference type="AlphaFoldDB" id="A0AAN8Z7G7"/>
<feature type="domain" description="MADS-box" evidence="6">
    <location>
        <begin position="12"/>
        <end position="72"/>
    </location>
</feature>
<dbReference type="PRINTS" id="PR00404">
    <property type="entry name" value="MADSDOMAIN"/>
</dbReference>
<dbReference type="GO" id="GO:0005634">
    <property type="term" value="C:nucleus"/>
    <property type="evidence" value="ECO:0007669"/>
    <property type="project" value="UniProtKB-SubCell"/>
</dbReference>
<reference evidence="7 8" key="1">
    <citation type="submission" date="2023-12" db="EMBL/GenBank/DDBJ databases">
        <title>A high-quality genome assembly for Dillenia turbinata (Dilleniales).</title>
        <authorList>
            <person name="Chanderbali A."/>
        </authorList>
    </citation>
    <scope>NUCLEOTIDE SEQUENCE [LARGE SCALE GENOMIC DNA]</scope>
    <source>
        <strain evidence="7">LSX21</strain>
        <tissue evidence="7">Leaf</tissue>
    </source>
</reference>
<evidence type="ECO:0000256" key="1">
    <source>
        <dbReference type="ARBA" id="ARBA00004123"/>
    </source>
</evidence>
<dbReference type="Gene3D" id="3.40.1810.10">
    <property type="entry name" value="Transcription factor, MADS-box"/>
    <property type="match status" value="1"/>
</dbReference>
<keyword evidence="3" id="KW-0238">DNA-binding</keyword>
<keyword evidence="8" id="KW-1185">Reference proteome</keyword>
<evidence type="ECO:0000313" key="7">
    <source>
        <dbReference type="EMBL" id="KAK6925245.1"/>
    </source>
</evidence>
<comment type="caution">
    <text evidence="7">The sequence shown here is derived from an EMBL/GenBank/DDBJ whole genome shotgun (WGS) entry which is preliminary data.</text>
</comment>
<dbReference type="Pfam" id="PF00319">
    <property type="entry name" value="SRF-TF"/>
    <property type="match status" value="1"/>
</dbReference>
<accession>A0AAN8Z7G7</accession>
<gene>
    <name evidence="7" type="ORF">RJ641_009571</name>
</gene>
<organism evidence="7 8">
    <name type="scientific">Dillenia turbinata</name>
    <dbReference type="NCBI Taxonomy" id="194707"/>
    <lineage>
        <taxon>Eukaryota</taxon>
        <taxon>Viridiplantae</taxon>
        <taxon>Streptophyta</taxon>
        <taxon>Embryophyta</taxon>
        <taxon>Tracheophyta</taxon>
        <taxon>Spermatophyta</taxon>
        <taxon>Magnoliopsida</taxon>
        <taxon>eudicotyledons</taxon>
        <taxon>Gunneridae</taxon>
        <taxon>Pentapetalae</taxon>
        <taxon>Dilleniales</taxon>
        <taxon>Dilleniaceae</taxon>
        <taxon>Dillenia</taxon>
    </lineage>
</organism>
<evidence type="ECO:0000313" key="8">
    <source>
        <dbReference type="Proteomes" id="UP001370490"/>
    </source>
</evidence>
<dbReference type="PANTHER" id="PTHR11945">
    <property type="entry name" value="MADS BOX PROTEIN"/>
    <property type="match status" value="1"/>
</dbReference>
<keyword evidence="2" id="KW-0805">Transcription regulation</keyword>
<dbReference type="SMART" id="SM00432">
    <property type="entry name" value="MADS"/>
    <property type="match status" value="1"/>
</dbReference>
<sequence length="202" mass="22441">MASMSKTKKPSQGRRKIEIKKIEVKNHQQVTFSKRRVGLFNKASELCVLCGAEIAIICFSQAGKVFSFGHPSTDSVIERYINGGLYLDPVNNDNNPLFIQFKQKFRELEALKQAEIGKAKGSSGQQVNDCDNHFWWDESIEDMGLQDLEQFMVSLEGLVKNVDLKAEEMILENSSSLQLSGVGPSGGQDCFPCGSVGEFHLC</sequence>
<evidence type="ECO:0000256" key="3">
    <source>
        <dbReference type="ARBA" id="ARBA00023125"/>
    </source>
</evidence>
<dbReference type="CDD" id="cd00265">
    <property type="entry name" value="MADS_MEF2_like"/>
    <property type="match status" value="1"/>
</dbReference>
<dbReference type="GO" id="GO:0045944">
    <property type="term" value="P:positive regulation of transcription by RNA polymerase II"/>
    <property type="evidence" value="ECO:0007669"/>
    <property type="project" value="InterPro"/>
</dbReference>
<dbReference type="EMBL" id="JBAMMX010000016">
    <property type="protein sequence ID" value="KAK6925245.1"/>
    <property type="molecule type" value="Genomic_DNA"/>
</dbReference>
<evidence type="ECO:0000259" key="6">
    <source>
        <dbReference type="PROSITE" id="PS50066"/>
    </source>
</evidence>
<evidence type="ECO:0000256" key="2">
    <source>
        <dbReference type="ARBA" id="ARBA00023015"/>
    </source>
</evidence>
<evidence type="ECO:0000256" key="5">
    <source>
        <dbReference type="ARBA" id="ARBA00023242"/>
    </source>
</evidence>
<dbReference type="FunFam" id="3.40.1810.10:FF:000006">
    <property type="entry name" value="Agamous-like MADS-box protein AGL62"/>
    <property type="match status" value="1"/>
</dbReference>
<name>A0AAN8Z7G7_9MAGN</name>
<keyword evidence="5" id="KW-0539">Nucleus</keyword>